<dbReference type="Pfam" id="PF08238">
    <property type="entry name" value="Sel1"/>
    <property type="match status" value="6"/>
</dbReference>
<feature type="region of interest" description="Disordered" evidence="1">
    <location>
        <begin position="322"/>
        <end position="341"/>
    </location>
</feature>
<name>A0A244CRT3_PSEDV</name>
<dbReference type="SUPFAM" id="SSF110997">
    <property type="entry name" value="Sporulation related repeat"/>
    <property type="match status" value="1"/>
</dbReference>
<dbReference type="InterPro" id="IPR036680">
    <property type="entry name" value="SPOR-like_sf"/>
</dbReference>
<dbReference type="Gene3D" id="1.25.40.10">
    <property type="entry name" value="Tetratricopeptide repeat domain"/>
    <property type="match status" value="1"/>
</dbReference>
<organism evidence="3 4">
    <name type="scientific">Pseudoalteromonas ulvae</name>
    <dbReference type="NCBI Taxonomy" id="107327"/>
    <lineage>
        <taxon>Bacteria</taxon>
        <taxon>Pseudomonadati</taxon>
        <taxon>Pseudomonadota</taxon>
        <taxon>Gammaproteobacteria</taxon>
        <taxon>Alteromonadales</taxon>
        <taxon>Pseudoalteromonadaceae</taxon>
        <taxon>Pseudoalteromonas</taxon>
    </lineage>
</organism>
<evidence type="ECO:0000259" key="2">
    <source>
        <dbReference type="PROSITE" id="PS51724"/>
    </source>
</evidence>
<dbReference type="SUPFAM" id="SSF81901">
    <property type="entry name" value="HCP-like"/>
    <property type="match status" value="1"/>
</dbReference>
<dbReference type="InterPro" id="IPR007730">
    <property type="entry name" value="SPOR-like_dom"/>
</dbReference>
<dbReference type="InterPro" id="IPR050767">
    <property type="entry name" value="Sel1_AlgK"/>
</dbReference>
<dbReference type="SMART" id="SM00671">
    <property type="entry name" value="SEL1"/>
    <property type="match status" value="6"/>
</dbReference>
<dbReference type="PANTHER" id="PTHR11102">
    <property type="entry name" value="SEL-1-LIKE PROTEIN"/>
    <property type="match status" value="1"/>
</dbReference>
<dbReference type="Gene3D" id="3.30.70.1070">
    <property type="entry name" value="Sporulation related repeat"/>
    <property type="match status" value="1"/>
</dbReference>
<evidence type="ECO:0000256" key="1">
    <source>
        <dbReference type="SAM" id="MobiDB-lite"/>
    </source>
</evidence>
<comment type="caution">
    <text evidence="3">The sequence shown here is derived from an EMBL/GenBank/DDBJ whole genome shotgun (WGS) entry which is preliminary data.</text>
</comment>
<feature type="domain" description="SPOR" evidence="2">
    <location>
        <begin position="355"/>
        <end position="431"/>
    </location>
</feature>
<dbReference type="EMBL" id="MWPV01000002">
    <property type="protein sequence ID" value="OUL58322.1"/>
    <property type="molecule type" value="Genomic_DNA"/>
</dbReference>
<dbReference type="InterPro" id="IPR006597">
    <property type="entry name" value="Sel1-like"/>
</dbReference>
<evidence type="ECO:0000313" key="3">
    <source>
        <dbReference type="EMBL" id="OUL58322.1"/>
    </source>
</evidence>
<dbReference type="PANTHER" id="PTHR11102:SF160">
    <property type="entry name" value="ERAD-ASSOCIATED E3 UBIQUITIN-PROTEIN LIGASE COMPONENT HRD3"/>
    <property type="match status" value="1"/>
</dbReference>
<evidence type="ECO:0000313" key="4">
    <source>
        <dbReference type="Proteomes" id="UP000194841"/>
    </source>
</evidence>
<dbReference type="AlphaFoldDB" id="A0A244CRT3"/>
<proteinExistence type="predicted"/>
<dbReference type="InterPro" id="IPR011990">
    <property type="entry name" value="TPR-like_helical_dom_sf"/>
</dbReference>
<sequence>MKARYVPGFFFREIKLRITKIITIAPFVLFQHHVLAASCEETFAAKQYSEAFTLCREDSEDNNANASFIIAKIYARGLSVNTNVDQSISYLTHAAELSHPEAMFNLAVAFELGKGLVKSSTDAFDWYVRSAEAGFIPAQRKVALMYEKGKGTAVDAKHSYEWYKKAAEAGESHAQLKLGAILLQDKVVPKDIEAGLTWIEKSAKQGEVEAQFALATLLWNRDVEQSLYWYEQAAENGNNYAMHNLASIYLKGEKVAIDLDKSEYYAKMSVANGQAASEKILLLVEQLRAKNSTPVIDETILAQNSDNTKAASSETAVASVSISESQNIETNTQQTSEAESSTIAVSSSNMISEQWLPESGFIIQFAKIHSQAGVEHFINKYQLLGMVKVLPLEREGAYLVVSDPFTTWQQANNSLAKLSQEVKVEQPWIRNNKAVLALL</sequence>
<dbReference type="GO" id="GO:0042834">
    <property type="term" value="F:peptidoglycan binding"/>
    <property type="evidence" value="ECO:0007669"/>
    <property type="project" value="InterPro"/>
</dbReference>
<gene>
    <name evidence="3" type="ORF">B1199_08280</name>
</gene>
<accession>A0A244CRT3</accession>
<reference evidence="3 4" key="1">
    <citation type="submission" date="2017-02" db="EMBL/GenBank/DDBJ databases">
        <title>Pseudoalteromonas ulvae TC14 Genome.</title>
        <authorList>
            <person name="Molmeret M."/>
        </authorList>
    </citation>
    <scope>NUCLEOTIDE SEQUENCE [LARGE SCALE GENOMIC DNA]</scope>
    <source>
        <strain evidence="3">TC14</strain>
    </source>
</reference>
<feature type="compositionally biased region" description="Polar residues" evidence="1">
    <location>
        <begin position="326"/>
        <end position="341"/>
    </location>
</feature>
<dbReference type="OrthoDB" id="6283873at2"/>
<keyword evidence="4" id="KW-1185">Reference proteome</keyword>
<dbReference type="Proteomes" id="UP000194841">
    <property type="component" value="Unassembled WGS sequence"/>
</dbReference>
<protein>
    <recommendedName>
        <fullName evidence="2">SPOR domain-containing protein</fullName>
    </recommendedName>
</protein>
<dbReference type="PROSITE" id="PS51724">
    <property type="entry name" value="SPOR"/>
    <property type="match status" value="1"/>
</dbReference>